<protein>
    <submittedName>
        <fullName evidence="1">Uncharacterized protein</fullName>
    </submittedName>
</protein>
<name>A0AAU7CR42_9BACT</name>
<dbReference type="EMBL" id="CP155447">
    <property type="protein sequence ID" value="XBH08062.1"/>
    <property type="molecule type" value="Genomic_DNA"/>
</dbReference>
<evidence type="ECO:0000313" key="1">
    <source>
        <dbReference type="EMBL" id="XBH08062.1"/>
    </source>
</evidence>
<sequence length="132" mass="15006">MRKLLCNINSKEKGDNSVLFIYIGMDDDDKPFWEFVAGTDFRPFGNPPFTAKKGDWWYNRTSRTLDIYSDGGKNGNTLEFSLSGLSDTFYLHVCGPDKFGSGIRFPKHEIEYRIGGSGTCEQPQPKPRPRGR</sequence>
<reference evidence="1" key="1">
    <citation type="submission" date="2024-05" db="EMBL/GenBank/DDBJ databases">
        <title>Planctomycetes of the genus Singulisphaera possess chitinolytic capabilities.</title>
        <authorList>
            <person name="Ivanova A."/>
        </authorList>
    </citation>
    <scope>NUCLEOTIDE SEQUENCE</scope>
    <source>
        <strain evidence="1">Ch08T</strain>
    </source>
</reference>
<dbReference type="RefSeq" id="WP_406700900.1">
    <property type="nucleotide sequence ID" value="NZ_CP155447.1"/>
</dbReference>
<proteinExistence type="predicted"/>
<gene>
    <name evidence="1" type="ORF">V5E97_19100</name>
</gene>
<dbReference type="AlphaFoldDB" id="A0AAU7CR42"/>
<organism evidence="1">
    <name type="scientific">Singulisphaera sp. Ch08</name>
    <dbReference type="NCBI Taxonomy" id="3120278"/>
    <lineage>
        <taxon>Bacteria</taxon>
        <taxon>Pseudomonadati</taxon>
        <taxon>Planctomycetota</taxon>
        <taxon>Planctomycetia</taxon>
        <taxon>Isosphaerales</taxon>
        <taxon>Isosphaeraceae</taxon>
        <taxon>Singulisphaera</taxon>
    </lineage>
</organism>
<accession>A0AAU7CR42</accession>